<dbReference type="CDD" id="cd00229">
    <property type="entry name" value="SGNH_hydrolase"/>
    <property type="match status" value="1"/>
</dbReference>
<dbReference type="Gene3D" id="3.40.50.1110">
    <property type="entry name" value="SGNH hydrolase"/>
    <property type="match status" value="1"/>
</dbReference>
<accession>A0A0G0RLA0</accession>
<dbReference type="InterPro" id="IPR051532">
    <property type="entry name" value="Ester_Hydrolysis_Enzymes"/>
</dbReference>
<dbReference type="GO" id="GO:0004622">
    <property type="term" value="F:phosphatidylcholine lysophospholipase activity"/>
    <property type="evidence" value="ECO:0007669"/>
    <property type="project" value="TreeGrafter"/>
</dbReference>
<reference evidence="2 3" key="1">
    <citation type="journal article" date="2015" name="Nature">
        <title>rRNA introns, odd ribosomes, and small enigmatic genomes across a large radiation of phyla.</title>
        <authorList>
            <person name="Brown C.T."/>
            <person name="Hug L.A."/>
            <person name="Thomas B.C."/>
            <person name="Sharon I."/>
            <person name="Castelle C.J."/>
            <person name="Singh A."/>
            <person name="Wilkins M.J."/>
            <person name="Williams K.H."/>
            <person name="Banfield J.F."/>
        </authorList>
    </citation>
    <scope>NUCLEOTIDE SEQUENCE [LARGE SCALE GENOMIC DNA]</scope>
</reference>
<organism evidence="2 3">
    <name type="scientific">Candidatus Curtissbacteria bacterium GW2011_GWA1_40_16</name>
    <dbReference type="NCBI Taxonomy" id="1618405"/>
    <lineage>
        <taxon>Bacteria</taxon>
        <taxon>Candidatus Curtissiibacteriota</taxon>
    </lineage>
</organism>
<name>A0A0G0RLA0_9BACT</name>
<dbReference type="PANTHER" id="PTHR30383:SF5">
    <property type="entry name" value="SGNH HYDROLASE-TYPE ESTERASE DOMAIN-CONTAINING PROTEIN"/>
    <property type="match status" value="1"/>
</dbReference>
<feature type="domain" description="SGNH hydrolase-type esterase" evidence="1">
    <location>
        <begin position="108"/>
        <end position="299"/>
    </location>
</feature>
<dbReference type="Pfam" id="PF13472">
    <property type="entry name" value="Lipase_GDSL_2"/>
    <property type="match status" value="1"/>
</dbReference>
<proteinExistence type="predicted"/>
<dbReference type="SUPFAM" id="SSF52266">
    <property type="entry name" value="SGNH hydrolase"/>
    <property type="match status" value="1"/>
</dbReference>
<sequence length="314" mass="34165">MRKLLFFCLCFALDIVSLAVIFNNVTTYQNRNIANSIPKSAQAQEISLNDYFAKQGTPDVLGVSKFSDVIESSAIPSAVPKNAKTTKIAVTQPVKSVSNQPSQLTIAVLGDSMVDTLGPEVPDLKTALQAKLPNTKLTVINHGVGASNIDYGITRLTNDYTYLSEARSSVLSTKPDILVIESFAYNHWENNQSDINRHWLTMANLVKLVKSGSPKTKIVFASTVAPFCPTYTDGSANLAPDQKYIQCQTVKVYLQNTVNFATSEKYPLADVFHASLSGTDGNPKYINSGDHIHPSDEGKSLFAKIVAETILSVL</sequence>
<dbReference type="PANTHER" id="PTHR30383">
    <property type="entry name" value="THIOESTERASE 1/PROTEASE 1/LYSOPHOSPHOLIPASE L1"/>
    <property type="match status" value="1"/>
</dbReference>
<protein>
    <recommendedName>
        <fullName evidence="1">SGNH hydrolase-type esterase domain-containing protein</fullName>
    </recommendedName>
</protein>
<dbReference type="AlphaFoldDB" id="A0A0G0RLA0"/>
<dbReference type="InterPro" id="IPR036514">
    <property type="entry name" value="SGNH_hydro_sf"/>
</dbReference>
<gene>
    <name evidence="2" type="ORF">UT84_C0009G0023</name>
</gene>
<dbReference type="EMBL" id="LBYI01000009">
    <property type="protein sequence ID" value="KKR50636.1"/>
    <property type="molecule type" value="Genomic_DNA"/>
</dbReference>
<dbReference type="InterPro" id="IPR013830">
    <property type="entry name" value="SGNH_hydro"/>
</dbReference>
<evidence type="ECO:0000313" key="2">
    <source>
        <dbReference type="EMBL" id="KKR50636.1"/>
    </source>
</evidence>
<evidence type="ECO:0000259" key="1">
    <source>
        <dbReference type="Pfam" id="PF13472"/>
    </source>
</evidence>
<comment type="caution">
    <text evidence="2">The sequence shown here is derived from an EMBL/GenBank/DDBJ whole genome shotgun (WGS) entry which is preliminary data.</text>
</comment>
<dbReference type="Proteomes" id="UP000034531">
    <property type="component" value="Unassembled WGS sequence"/>
</dbReference>
<evidence type="ECO:0000313" key="3">
    <source>
        <dbReference type="Proteomes" id="UP000034531"/>
    </source>
</evidence>